<dbReference type="Pfam" id="PF00388">
    <property type="entry name" value="PI-PLC-X"/>
    <property type="match status" value="1"/>
</dbReference>
<keyword evidence="4" id="KW-0472">Membrane</keyword>
<dbReference type="Gene3D" id="3.20.20.190">
    <property type="entry name" value="Phosphatidylinositol (PI) phosphodiesterase"/>
    <property type="match status" value="2"/>
</dbReference>
<dbReference type="InterPro" id="IPR001192">
    <property type="entry name" value="PI-PLC_fam"/>
</dbReference>
<dbReference type="CDD" id="cd00060">
    <property type="entry name" value="FHA"/>
    <property type="match status" value="1"/>
</dbReference>
<dbReference type="GeneID" id="17270620"/>
<dbReference type="InterPro" id="IPR000909">
    <property type="entry name" value="PLipase_C_PInositol-sp_X_dom"/>
</dbReference>
<dbReference type="GO" id="GO:0016020">
    <property type="term" value="C:membrane"/>
    <property type="evidence" value="ECO:0007669"/>
    <property type="project" value="UniProtKB-SubCell"/>
</dbReference>
<dbReference type="PRINTS" id="PR00390">
    <property type="entry name" value="PHPHLIPASEC"/>
</dbReference>
<dbReference type="InterPro" id="IPR028082">
    <property type="entry name" value="Peripla_BP_I"/>
</dbReference>
<accession>A0A0D3JNI9</accession>
<dbReference type="EC" id="3.1.4.11" evidence="5"/>
<feature type="compositionally biased region" description="Pro residues" evidence="6">
    <location>
        <begin position="467"/>
        <end position="515"/>
    </location>
</feature>
<dbReference type="RefSeq" id="XP_005777503.1">
    <property type="nucleotide sequence ID" value="XM_005777446.1"/>
</dbReference>
<dbReference type="Gene3D" id="2.60.200.20">
    <property type="match status" value="1"/>
</dbReference>
<dbReference type="eggNOG" id="KOG1056">
    <property type="taxonomic scope" value="Eukaryota"/>
</dbReference>
<evidence type="ECO:0000313" key="10">
    <source>
        <dbReference type="Proteomes" id="UP000013827"/>
    </source>
</evidence>
<dbReference type="InterPro" id="IPR001711">
    <property type="entry name" value="PLipase_C_Pinositol-sp_Y"/>
</dbReference>
<feature type="region of interest" description="Disordered" evidence="6">
    <location>
        <begin position="1121"/>
        <end position="1143"/>
    </location>
</feature>
<evidence type="ECO:0000256" key="6">
    <source>
        <dbReference type="SAM" id="MobiDB-lite"/>
    </source>
</evidence>
<dbReference type="SUPFAM" id="SSF49562">
    <property type="entry name" value="C2 domain (Calcium/lipid-binding domain, CaLB)"/>
    <property type="match status" value="1"/>
</dbReference>
<dbReference type="InterPro" id="IPR008984">
    <property type="entry name" value="SMAD_FHA_dom_sf"/>
</dbReference>
<keyword evidence="2" id="KW-0812">Transmembrane</keyword>
<evidence type="ECO:0000259" key="8">
    <source>
        <dbReference type="PROSITE" id="PS50008"/>
    </source>
</evidence>
<dbReference type="PROSITE" id="PS50007">
    <property type="entry name" value="PIPLC_X_DOMAIN"/>
    <property type="match status" value="1"/>
</dbReference>
<dbReference type="GO" id="GO:0046488">
    <property type="term" value="P:phosphatidylinositol metabolic process"/>
    <property type="evidence" value="ECO:0007669"/>
    <property type="project" value="TreeGrafter"/>
</dbReference>
<reference evidence="9" key="2">
    <citation type="submission" date="2024-10" db="UniProtKB">
        <authorList>
            <consortium name="EnsemblProtists"/>
        </authorList>
    </citation>
    <scope>IDENTIFICATION</scope>
</reference>
<dbReference type="KEGG" id="ehx:EMIHUDRAFT_100814"/>
<protein>
    <recommendedName>
        <fullName evidence="5">Phosphoinositide phospholipase C</fullName>
        <ecNumber evidence="5">3.1.4.11</ecNumber>
    </recommendedName>
</protein>
<dbReference type="SMART" id="SM00149">
    <property type="entry name" value="PLCYc"/>
    <property type="match status" value="1"/>
</dbReference>
<dbReference type="InterPro" id="IPR000253">
    <property type="entry name" value="FHA_dom"/>
</dbReference>
<dbReference type="PANTHER" id="PTHR10336">
    <property type="entry name" value="PHOSPHOINOSITIDE-SPECIFIC PHOSPHOLIPASE C FAMILY PROTEIN"/>
    <property type="match status" value="1"/>
</dbReference>
<dbReference type="Gene3D" id="2.60.40.150">
    <property type="entry name" value="C2 domain"/>
    <property type="match status" value="1"/>
</dbReference>
<dbReference type="SUPFAM" id="SSF101447">
    <property type="entry name" value="Formin homology 2 domain (FH2 domain)"/>
    <property type="match status" value="1"/>
</dbReference>
<keyword evidence="5" id="KW-0443">Lipid metabolism</keyword>
<keyword evidence="5" id="KW-0442">Lipid degradation</keyword>
<dbReference type="InterPro" id="IPR001828">
    <property type="entry name" value="ANF_lig-bd_rcpt"/>
</dbReference>
<dbReference type="PROSITE" id="PS50008">
    <property type="entry name" value="PIPLC_Y_DOMAIN"/>
    <property type="match status" value="1"/>
</dbReference>
<feature type="compositionally biased region" description="Pro residues" evidence="6">
    <location>
        <begin position="1587"/>
        <end position="1605"/>
    </location>
</feature>
<keyword evidence="3" id="KW-1133">Transmembrane helix</keyword>
<dbReference type="SUPFAM" id="SSF51695">
    <property type="entry name" value="PLC-like phosphodiesterases"/>
    <property type="match status" value="1"/>
</dbReference>
<dbReference type="HOGENOM" id="CLU_247412_0_0_1"/>
<dbReference type="SMART" id="SM00148">
    <property type="entry name" value="PLCXc"/>
    <property type="match status" value="1"/>
</dbReference>
<feature type="region of interest" description="Disordered" evidence="6">
    <location>
        <begin position="466"/>
        <end position="518"/>
    </location>
</feature>
<feature type="domain" description="PI-PLC Y-box" evidence="8">
    <location>
        <begin position="1164"/>
        <end position="1207"/>
    </location>
</feature>
<dbReference type="Gene3D" id="3.40.50.2300">
    <property type="match status" value="3"/>
</dbReference>
<dbReference type="Pfam" id="PF01094">
    <property type="entry name" value="ANF_receptor"/>
    <property type="match status" value="1"/>
</dbReference>
<evidence type="ECO:0000313" key="9">
    <source>
        <dbReference type="EnsemblProtists" id="EOD25074"/>
    </source>
</evidence>
<dbReference type="eggNOG" id="KOG0169">
    <property type="taxonomic scope" value="Eukaryota"/>
</dbReference>
<name>A0A0D3JNI9_EMIH1</name>
<dbReference type="CDD" id="cd00275">
    <property type="entry name" value="C2_PLC_like"/>
    <property type="match status" value="1"/>
</dbReference>
<dbReference type="SUPFAM" id="SSF49879">
    <property type="entry name" value="SMAD/FHA domain"/>
    <property type="match status" value="1"/>
</dbReference>
<comment type="subcellular location">
    <subcellularLocation>
        <location evidence="1">Membrane</location>
    </subcellularLocation>
</comment>
<dbReference type="PaxDb" id="2903-EOD25074"/>
<evidence type="ECO:0000256" key="4">
    <source>
        <dbReference type="ARBA" id="ARBA00023136"/>
    </source>
</evidence>
<keyword evidence="5" id="KW-0378">Hydrolase</keyword>
<dbReference type="GO" id="GO:0048015">
    <property type="term" value="P:phosphatidylinositol-mediated signaling"/>
    <property type="evidence" value="ECO:0007669"/>
    <property type="project" value="TreeGrafter"/>
</dbReference>
<evidence type="ECO:0000256" key="5">
    <source>
        <dbReference type="RuleBase" id="RU361133"/>
    </source>
</evidence>
<dbReference type="Proteomes" id="UP000013827">
    <property type="component" value="Unassembled WGS sequence"/>
</dbReference>
<evidence type="ECO:0000256" key="2">
    <source>
        <dbReference type="ARBA" id="ARBA00022692"/>
    </source>
</evidence>
<reference evidence="10" key="1">
    <citation type="journal article" date="2013" name="Nature">
        <title>Pan genome of the phytoplankton Emiliania underpins its global distribution.</title>
        <authorList>
            <person name="Read B.A."/>
            <person name="Kegel J."/>
            <person name="Klute M.J."/>
            <person name="Kuo A."/>
            <person name="Lefebvre S.C."/>
            <person name="Maumus F."/>
            <person name="Mayer C."/>
            <person name="Miller J."/>
            <person name="Monier A."/>
            <person name="Salamov A."/>
            <person name="Young J."/>
            <person name="Aguilar M."/>
            <person name="Claverie J.M."/>
            <person name="Frickenhaus S."/>
            <person name="Gonzalez K."/>
            <person name="Herman E.K."/>
            <person name="Lin Y.C."/>
            <person name="Napier J."/>
            <person name="Ogata H."/>
            <person name="Sarno A.F."/>
            <person name="Shmutz J."/>
            <person name="Schroeder D."/>
            <person name="de Vargas C."/>
            <person name="Verret F."/>
            <person name="von Dassow P."/>
            <person name="Valentin K."/>
            <person name="Van de Peer Y."/>
            <person name="Wheeler G."/>
            <person name="Dacks J.B."/>
            <person name="Delwiche C.F."/>
            <person name="Dyhrman S.T."/>
            <person name="Glockner G."/>
            <person name="John U."/>
            <person name="Richards T."/>
            <person name="Worden A.Z."/>
            <person name="Zhang X."/>
            <person name="Grigoriev I.V."/>
            <person name="Allen A.E."/>
            <person name="Bidle K."/>
            <person name="Borodovsky M."/>
            <person name="Bowler C."/>
            <person name="Brownlee C."/>
            <person name="Cock J.M."/>
            <person name="Elias M."/>
            <person name="Gladyshev V.N."/>
            <person name="Groth M."/>
            <person name="Guda C."/>
            <person name="Hadaegh A."/>
            <person name="Iglesias-Rodriguez M.D."/>
            <person name="Jenkins J."/>
            <person name="Jones B.M."/>
            <person name="Lawson T."/>
            <person name="Leese F."/>
            <person name="Lindquist E."/>
            <person name="Lobanov A."/>
            <person name="Lomsadze A."/>
            <person name="Malik S.B."/>
            <person name="Marsh M.E."/>
            <person name="Mackinder L."/>
            <person name="Mock T."/>
            <person name="Mueller-Roeber B."/>
            <person name="Pagarete A."/>
            <person name="Parker M."/>
            <person name="Probert I."/>
            <person name="Quesneville H."/>
            <person name="Raines C."/>
            <person name="Rensing S.A."/>
            <person name="Riano-Pachon D.M."/>
            <person name="Richier S."/>
            <person name="Rokitta S."/>
            <person name="Shiraiwa Y."/>
            <person name="Soanes D.M."/>
            <person name="van der Giezen M."/>
            <person name="Wahlund T.M."/>
            <person name="Williams B."/>
            <person name="Wilson W."/>
            <person name="Wolfe G."/>
            <person name="Wurch L.L."/>
        </authorList>
    </citation>
    <scope>NUCLEOTIDE SEQUENCE</scope>
</reference>
<evidence type="ECO:0000259" key="7">
    <source>
        <dbReference type="PROSITE" id="PS50006"/>
    </source>
</evidence>
<dbReference type="GO" id="GO:0004435">
    <property type="term" value="F:phosphatidylinositol-4,5-bisphosphate phospholipase C activity"/>
    <property type="evidence" value="ECO:0007669"/>
    <property type="project" value="UniProtKB-EC"/>
</dbReference>
<dbReference type="GO" id="GO:0016042">
    <property type="term" value="P:lipid catabolic process"/>
    <property type="evidence" value="ECO:0007669"/>
    <property type="project" value="UniProtKB-KW"/>
</dbReference>
<evidence type="ECO:0000256" key="1">
    <source>
        <dbReference type="ARBA" id="ARBA00004370"/>
    </source>
</evidence>
<feature type="region of interest" description="Disordered" evidence="6">
    <location>
        <begin position="1569"/>
        <end position="1649"/>
    </location>
</feature>
<organism evidence="9 10">
    <name type="scientific">Emiliania huxleyi (strain CCMP1516)</name>
    <dbReference type="NCBI Taxonomy" id="280463"/>
    <lineage>
        <taxon>Eukaryota</taxon>
        <taxon>Haptista</taxon>
        <taxon>Haptophyta</taxon>
        <taxon>Prymnesiophyceae</taxon>
        <taxon>Isochrysidales</taxon>
        <taxon>Noelaerhabdaceae</taxon>
        <taxon>Emiliania</taxon>
    </lineage>
</organism>
<dbReference type="InterPro" id="IPR035892">
    <property type="entry name" value="C2_domain_sf"/>
</dbReference>
<comment type="catalytic activity">
    <reaction evidence="5">
        <text>a 1,2-diacyl-sn-glycero-3-phospho-(1D-myo-inositol-4,5-bisphosphate) + H2O = 1D-myo-inositol 1,4,5-trisphosphate + a 1,2-diacyl-sn-glycerol + H(+)</text>
        <dbReference type="Rhea" id="RHEA:33179"/>
        <dbReference type="ChEBI" id="CHEBI:15377"/>
        <dbReference type="ChEBI" id="CHEBI:15378"/>
        <dbReference type="ChEBI" id="CHEBI:17815"/>
        <dbReference type="ChEBI" id="CHEBI:58456"/>
        <dbReference type="ChEBI" id="CHEBI:203600"/>
        <dbReference type="EC" id="3.1.4.11"/>
    </reaction>
</comment>
<dbReference type="InterPro" id="IPR017946">
    <property type="entry name" value="PLC-like_Pdiesterase_TIM-brl"/>
</dbReference>
<dbReference type="PROSITE" id="PS50006">
    <property type="entry name" value="FHA_DOMAIN"/>
    <property type="match status" value="1"/>
</dbReference>
<keyword evidence="10" id="KW-1185">Reference proteome</keyword>
<feature type="domain" description="FHA" evidence="7">
    <location>
        <begin position="1468"/>
        <end position="1519"/>
    </location>
</feature>
<proteinExistence type="predicted"/>
<sequence length="1649" mass="177618">MLSLLLPALASVNVSLDILIFQSDSRFTSAETCLGEWFNGTCWHEEPAKTVVAAALTAVADFNSRDGAALPVLGSLEGCDKQLRFRLLDSGSTAGTAVQALGDLSGTDVVIGAVRSAVTATTAAITGALDIPQISYWSTSTDLSDIILYPRFMRTIPSSLAPAKGLCSFWKELGLSTVAVLYARSTYGRAYEEAAKDACLGLGLTFVSRDIRNIPDVPDFYDVSIYQQSIRSAVTSLSESGAKAVLVLASKPVLELIVEAALDTGLLRAGVSWSFSDSVVPEQLDFLSEKARTALNGSLSIKAVGATEGSLHWTKFANERWAKLQPGDFNPFLPADWQIRGDFFSTVDPHTSTVLRNGGVFAYDAIIAAGLLACKVAPTGNVPASFGTQFWASKQSLSFDGLTGRVEFDEKGDRSSANVHLFNLLDQGGFSEKRVAQFGNGTWTWDGGSRESSGVIFNFGKVEPPFDASPPPPLPPPLPPSPPPPPPPPPPPLLPPPLPPSPPPPPPPPPPPLPPLASTLALNGEDSLPLPYLLGIISVGLMLCIGLLLYCCLPGWLIPPLSRIAAFHGTRPWTLLRRRISRCAPVRFCVGCARAVRRACSRGRTTPFLRPTATPRVVWERICRRANKEPAEGPPDIERRPFVEQRLWASVLEQRLWGTAAREAAQLRAWLHETRNTTPFIEACVEKLLSRGGPAACTLHRGYNDDGCEDSPDLEAPRLMRTISAPLVEQSRASLKMRDLLRFCLNEQGAGGRMLWEEWRAALCDLRSKEKHRDAFVRCDSASRQAPRSAMGSSEAVALYGGRDAAAEGAVGPTAPASRPGGGLPHTSGSWWPPLPVLYQPPISQGGAQAGSSRTLPSEPISVHEFASLLLSPCNSAIEQRSAPKEDATEPLTSYWIASSHNSFLEGDQLTSAVSADMYRRILLSGTRCLEIDCWDPTAFGRWWGQGPRVTHRMPGGVPLLCGSVAFGEVVAAIAEHAFTASPLPVILSIEMHCSAKQQKRIAKELINTLGDLLSRSDRVESTPLRELHRKVLIKMRLDKGGVTTDPLLRTLVTLPTSSIGSSPPVEDDSGRRLGRMASWKVLGGRSLHRGVWGWLRGVPRECHSKRDRDSRATQKSEWSLSSTCLIRGPSPAEEPTSELSGARVPRRGIVSLSEERLERLAAWRAGVQMVALNLQTNDALLGLPVQLHDALFRGSGGYVLKPAALRAPDRAIASPVHLMAPEVLSLHQLPTRDECRPLLGEPHHPFVSRLSDSPRPPSGARASVSCPRVCVELHAIDGFCAVAREPQPPPEAQGVTRLVTAVAEGNGLNPTFDETFHCLAAEPHQTILRVVVEDEGRLVAYETAMLGSLRCGYRCLHLRSPSGTQIDSCCLLLHISVSTEPNTYGTVDELRSRVQSQRSRISQQSRDIHHLSAELSRLGSQSSSPVLSPAPSCLSARWPLELALDAGVSGARAGRPSPIALPPGATLTVGRDASSGVALLPRIDAQRISLQHAVLHVAADGRSVRLEDVSRKYGCRVQQPGGEPVVLQSTAEEVASAQLREGSVLTFGQPDAEDEFRYVLRAACTLSKDSDDSSCDGDNEREQASPPLPPPPSLPPPSLPPPSPRAFSSSPLVPPEHRTRPSAPRPLAFYAGAGISPASAPQQRRCVR</sequence>
<dbReference type="STRING" id="2903.R1EW66"/>
<evidence type="ECO:0000256" key="3">
    <source>
        <dbReference type="ARBA" id="ARBA00022989"/>
    </source>
</evidence>
<dbReference type="SUPFAM" id="SSF53822">
    <property type="entry name" value="Periplasmic binding protein-like I"/>
    <property type="match status" value="1"/>
</dbReference>
<dbReference type="Pfam" id="PF00387">
    <property type="entry name" value="PI-PLC-Y"/>
    <property type="match status" value="1"/>
</dbReference>
<dbReference type="EnsemblProtists" id="EOD25074">
    <property type="protein sequence ID" value="EOD25074"/>
    <property type="gene ID" value="EMIHUDRAFT_100814"/>
</dbReference>
<dbReference type="GO" id="GO:0051209">
    <property type="term" value="P:release of sequestered calcium ion into cytosol"/>
    <property type="evidence" value="ECO:0007669"/>
    <property type="project" value="TreeGrafter"/>
</dbReference>